<name>A0ABP9QF17_9RHOO</name>
<accession>A0ABP9QF17</accession>
<reference evidence="4" key="1">
    <citation type="journal article" date="2019" name="Int. J. Syst. Evol. Microbiol.">
        <title>The Global Catalogue of Microorganisms (GCM) 10K type strain sequencing project: providing services to taxonomists for standard genome sequencing and annotation.</title>
        <authorList>
            <consortium name="The Broad Institute Genomics Platform"/>
            <consortium name="The Broad Institute Genome Sequencing Center for Infectious Disease"/>
            <person name="Wu L."/>
            <person name="Ma J."/>
        </authorList>
    </citation>
    <scope>NUCLEOTIDE SEQUENCE [LARGE SCALE GENOMIC DNA]</scope>
    <source>
        <strain evidence="4">JCM 18715</strain>
    </source>
</reference>
<protein>
    <recommendedName>
        <fullName evidence="2">Ice-binding protein C-terminal domain-containing protein</fullName>
    </recommendedName>
</protein>
<gene>
    <name evidence="3" type="ORF">GCM10025770_09030</name>
</gene>
<evidence type="ECO:0000313" key="4">
    <source>
        <dbReference type="Proteomes" id="UP001500547"/>
    </source>
</evidence>
<evidence type="ECO:0000313" key="3">
    <source>
        <dbReference type="EMBL" id="GAA5160798.1"/>
    </source>
</evidence>
<feature type="chain" id="PRO_5045275175" description="Ice-binding protein C-terminal domain-containing protein" evidence="1">
    <location>
        <begin position="22"/>
        <end position="197"/>
    </location>
</feature>
<evidence type="ECO:0000256" key="1">
    <source>
        <dbReference type="SAM" id="SignalP"/>
    </source>
</evidence>
<dbReference type="EMBL" id="BAABLD010000005">
    <property type="protein sequence ID" value="GAA5160798.1"/>
    <property type="molecule type" value="Genomic_DNA"/>
</dbReference>
<keyword evidence="4" id="KW-1185">Reference proteome</keyword>
<feature type="signal peptide" evidence="1">
    <location>
        <begin position="1"/>
        <end position="21"/>
    </location>
</feature>
<dbReference type="NCBIfam" id="TIGR02595">
    <property type="entry name" value="PEP_CTERM"/>
    <property type="match status" value="1"/>
</dbReference>
<sequence>MKLAKFLAGLTFIAVSASSQATLVNGGFESGLSGWTTSGLTCSGVGGSFSTATGGCFGMDSDPGAHSGSNALYLGTAAGGGIVSQSVATNSGATYHITLWLANGAYNGTPTPNSLVITFDGASLLSLSNAPAQAYTFYEFDVVASGSSAALVMTNKQTPSFWVLDDITITEVPEPSTLALSALAVLGLAGAARRKTA</sequence>
<keyword evidence="1" id="KW-0732">Signal</keyword>
<dbReference type="Proteomes" id="UP001500547">
    <property type="component" value="Unassembled WGS sequence"/>
</dbReference>
<dbReference type="Pfam" id="PF07589">
    <property type="entry name" value="PEP-CTERM"/>
    <property type="match status" value="1"/>
</dbReference>
<organism evidence="3 4">
    <name type="scientific">Viridibacterium curvum</name>
    <dbReference type="NCBI Taxonomy" id="1101404"/>
    <lineage>
        <taxon>Bacteria</taxon>
        <taxon>Pseudomonadati</taxon>
        <taxon>Pseudomonadota</taxon>
        <taxon>Betaproteobacteria</taxon>
        <taxon>Rhodocyclales</taxon>
        <taxon>Rhodocyclaceae</taxon>
        <taxon>Viridibacterium</taxon>
    </lineage>
</organism>
<dbReference type="InterPro" id="IPR013424">
    <property type="entry name" value="Ice-binding_C"/>
</dbReference>
<feature type="domain" description="Ice-binding protein C-terminal" evidence="2">
    <location>
        <begin position="172"/>
        <end position="194"/>
    </location>
</feature>
<proteinExistence type="predicted"/>
<dbReference type="RefSeq" id="WP_345531673.1">
    <property type="nucleotide sequence ID" value="NZ_BAABLD010000005.1"/>
</dbReference>
<comment type="caution">
    <text evidence="3">The sequence shown here is derived from an EMBL/GenBank/DDBJ whole genome shotgun (WGS) entry which is preliminary data.</text>
</comment>
<dbReference type="Gene3D" id="2.60.120.260">
    <property type="entry name" value="Galactose-binding domain-like"/>
    <property type="match status" value="1"/>
</dbReference>
<evidence type="ECO:0000259" key="2">
    <source>
        <dbReference type="Pfam" id="PF07589"/>
    </source>
</evidence>